<comment type="caution">
    <text evidence="2">The sequence shown here is derived from an EMBL/GenBank/DDBJ whole genome shotgun (WGS) entry which is preliminary data.</text>
</comment>
<organism evidence="2 3">
    <name type="scientific">Albugo candida</name>
    <dbReference type="NCBI Taxonomy" id="65357"/>
    <lineage>
        <taxon>Eukaryota</taxon>
        <taxon>Sar</taxon>
        <taxon>Stramenopiles</taxon>
        <taxon>Oomycota</taxon>
        <taxon>Peronosporomycetes</taxon>
        <taxon>Albuginales</taxon>
        <taxon>Albuginaceae</taxon>
        <taxon>Albugo</taxon>
    </lineage>
</organism>
<accession>A0A024FX00</accession>
<proteinExistence type="predicted"/>
<evidence type="ECO:0000256" key="1">
    <source>
        <dbReference type="SAM" id="MobiDB-lite"/>
    </source>
</evidence>
<dbReference type="InParanoid" id="A0A024FX00"/>
<name>A0A024FX00_9STRA</name>
<evidence type="ECO:0000313" key="2">
    <source>
        <dbReference type="EMBL" id="CCI11437.1"/>
    </source>
</evidence>
<feature type="region of interest" description="Disordered" evidence="1">
    <location>
        <begin position="253"/>
        <end position="276"/>
    </location>
</feature>
<protein>
    <submittedName>
        <fullName evidence="2">Uncharacterized protein</fullName>
    </submittedName>
</protein>
<dbReference type="Proteomes" id="UP000053237">
    <property type="component" value="Unassembled WGS sequence"/>
</dbReference>
<gene>
    <name evidence="2" type="ORF">BN9_129060</name>
</gene>
<keyword evidence="3" id="KW-1185">Reference proteome</keyword>
<dbReference type="EMBL" id="CAIX01001035">
    <property type="protein sequence ID" value="CCI11437.1"/>
    <property type="molecule type" value="Genomic_DNA"/>
</dbReference>
<evidence type="ECO:0000313" key="3">
    <source>
        <dbReference type="Proteomes" id="UP000053237"/>
    </source>
</evidence>
<dbReference type="AlphaFoldDB" id="A0A024FX00"/>
<reference evidence="2 3" key="1">
    <citation type="submission" date="2012-05" db="EMBL/GenBank/DDBJ databases">
        <title>Recombination and specialization in a pathogen metapopulation.</title>
        <authorList>
            <person name="Gardiner A."/>
            <person name="Kemen E."/>
            <person name="Schultz-Larsen T."/>
            <person name="MacLean D."/>
            <person name="Van Oosterhout C."/>
            <person name="Jones J.D.G."/>
        </authorList>
    </citation>
    <scope>NUCLEOTIDE SEQUENCE [LARGE SCALE GENOMIC DNA]</scope>
    <source>
        <strain evidence="2 3">Ac Nc2</strain>
    </source>
</reference>
<feature type="compositionally biased region" description="Basic and acidic residues" evidence="1">
    <location>
        <begin position="254"/>
        <end position="276"/>
    </location>
</feature>
<sequence length="313" mass="35297">MVANSPARKSSIQDLLNLLTISDCIWVEHEEEDGEQYQTCLESKAGYGIERLSHIEFLISSEINLNMFTISKCISFGTELTNKLCKKVNYLSDKLCYHFGIAPLENTGPSIVQQQTFSQGWPAKPTLGCYACLTSRLDIFIVDLIETWSFLKVGALKKVDCSAECGTLRMVEKGELDISSIRPIPSKSLVARYSLTGRKRSHVPAVTQIYYGKKIQRVTSKRSYLYEGNGVDDIGHCADEGAQKNVLMQSWEMHSSDGNEPQRKDEYQETRRERAEIKVERYSLPYEKILDKADMLDLDSTDSNNHLSGTGIP</sequence>